<evidence type="ECO:0000313" key="4">
    <source>
        <dbReference type="Proteomes" id="UP000242015"/>
    </source>
</evidence>
<accession>A0A2R6CC71</accession>
<feature type="domain" description="MCM C-terminal" evidence="2">
    <location>
        <begin position="304"/>
        <end position="364"/>
    </location>
</feature>
<feature type="domain" description="Orc1-like AAA ATPase" evidence="1">
    <location>
        <begin position="23"/>
        <end position="177"/>
    </location>
</feature>
<dbReference type="Pfam" id="PF13191">
    <property type="entry name" value="AAA_16"/>
    <property type="match status" value="1"/>
</dbReference>
<dbReference type="Pfam" id="PF21100">
    <property type="entry name" value="WHD_MCM"/>
    <property type="match status" value="1"/>
</dbReference>
<organism evidence="3 4">
    <name type="scientific">Candidatus Marsarchaeota G2 archaeon BE_D</name>
    <dbReference type="NCBI Taxonomy" id="1978158"/>
    <lineage>
        <taxon>Archaea</taxon>
        <taxon>Candidatus Marsarchaeota</taxon>
        <taxon>Candidatus Marsarchaeota group 2</taxon>
    </lineage>
</organism>
<dbReference type="SUPFAM" id="SSF46785">
    <property type="entry name" value="Winged helix' DNA-binding domain"/>
    <property type="match status" value="1"/>
</dbReference>
<dbReference type="PANTHER" id="PTHR34301:SF8">
    <property type="entry name" value="ATPASE DOMAIN-CONTAINING PROTEIN"/>
    <property type="match status" value="1"/>
</dbReference>
<reference evidence="3 4" key="1">
    <citation type="submission" date="2017-04" db="EMBL/GenBank/DDBJ databases">
        <title>Novel microbial lineages endemic to geothermal iron-oxide mats fill important gaps in the evolutionary history of Archaea.</title>
        <authorList>
            <person name="Jay Z.J."/>
            <person name="Beam J.P."/>
            <person name="Dlakic M."/>
            <person name="Rusch D.B."/>
            <person name="Kozubal M.A."/>
            <person name="Inskeep W.P."/>
        </authorList>
    </citation>
    <scope>NUCLEOTIDE SEQUENCE [LARGE SCALE GENOMIC DNA]</scope>
    <source>
        <strain evidence="3">BE_D</strain>
    </source>
</reference>
<comment type="caution">
    <text evidence="3">The sequence shown here is derived from an EMBL/GenBank/DDBJ whole genome shotgun (WGS) entry which is preliminary data.</text>
</comment>
<dbReference type="AlphaFoldDB" id="A0A2R6CC71"/>
<protein>
    <submittedName>
        <fullName evidence="3">Uncharacterized protein</fullName>
    </submittedName>
</protein>
<dbReference type="Proteomes" id="UP000242015">
    <property type="component" value="Unassembled WGS sequence"/>
</dbReference>
<dbReference type="SUPFAM" id="SSF52540">
    <property type="entry name" value="P-loop containing nucleoside triphosphate hydrolases"/>
    <property type="match status" value="1"/>
</dbReference>
<gene>
    <name evidence="3" type="ORF">B9Q04_05425</name>
</gene>
<dbReference type="InterPro" id="IPR041664">
    <property type="entry name" value="AAA_16"/>
</dbReference>
<proteinExistence type="predicted"/>
<dbReference type="PANTHER" id="PTHR34301">
    <property type="entry name" value="DNA-BINDING PROTEIN-RELATED"/>
    <property type="match status" value="1"/>
</dbReference>
<dbReference type="InterPro" id="IPR036390">
    <property type="entry name" value="WH_DNA-bd_sf"/>
</dbReference>
<evidence type="ECO:0000259" key="1">
    <source>
        <dbReference type="Pfam" id="PF13191"/>
    </source>
</evidence>
<dbReference type="InterPro" id="IPR048907">
    <property type="entry name" value="WHD_MCM_arc"/>
</dbReference>
<evidence type="ECO:0000259" key="2">
    <source>
        <dbReference type="Pfam" id="PF21100"/>
    </source>
</evidence>
<dbReference type="InterPro" id="IPR036388">
    <property type="entry name" value="WH-like_DNA-bd_sf"/>
</dbReference>
<dbReference type="Gene3D" id="1.10.10.10">
    <property type="entry name" value="Winged helix-like DNA-binding domain superfamily/Winged helix DNA-binding domain"/>
    <property type="match status" value="1"/>
</dbReference>
<dbReference type="Gene3D" id="1.10.8.60">
    <property type="match status" value="1"/>
</dbReference>
<name>A0A2R6CC71_9ARCH</name>
<dbReference type="InterPro" id="IPR027417">
    <property type="entry name" value="P-loop_NTPase"/>
</dbReference>
<evidence type="ECO:0000313" key="3">
    <source>
        <dbReference type="EMBL" id="PSO08468.1"/>
    </source>
</evidence>
<dbReference type="Gene3D" id="3.40.50.300">
    <property type="entry name" value="P-loop containing nucleotide triphosphate hydrolases"/>
    <property type="match status" value="1"/>
</dbReference>
<sequence>MFFDEAPKTNRSDLYGFQEEQESFLRALREGARLITIVGLRRTGKSSLLMTCLNESRQPYLIVDAGSFAQSPVISRVELFSALERSLNQLIEARAKWADRILKALKFVRGVHISAGPVPSVSIAWGRTRQDSADLPALFASLGKMADALNTRFVIAFDEAQEFRRLAGHDLPKLLAHVYDYVPSLQLVLTGSQVGFLHEFLGVENPRAPLYGRARVEIRTPRLKPDQARDFLLKGSSQVGINPDRVALDAAVEKLDGIVGWLTFLGATVWRNRRFSEEMVEQTVKEASRLAASEVTNFLEIRRVAKTRYIAMLTRLAQSPSTWSTLKRSLEAAEGRQVSDYIFNTLLSNLVNASLVAKNSNGLYTIEDPVLIHAINTNAL</sequence>
<dbReference type="EMBL" id="NEXF01000087">
    <property type="protein sequence ID" value="PSO08468.1"/>
    <property type="molecule type" value="Genomic_DNA"/>
</dbReference>